<reference evidence="5" key="1">
    <citation type="submission" date="2016-01" db="EMBL/GenBank/DDBJ databases">
        <authorList>
            <person name="Peeters C."/>
        </authorList>
    </citation>
    <scope>NUCLEOTIDE SEQUENCE [LARGE SCALE GENOMIC DNA]</scope>
    <source>
        <strain evidence="5">LMG 29323</strain>
    </source>
</reference>
<proteinExistence type="predicted"/>
<evidence type="ECO:0000259" key="4">
    <source>
        <dbReference type="Pfam" id="PF01494"/>
    </source>
</evidence>
<keyword evidence="3" id="KW-0274">FAD</keyword>
<dbReference type="InterPro" id="IPR002938">
    <property type="entry name" value="FAD-bd"/>
</dbReference>
<keyword evidence="5" id="KW-0560">Oxidoreductase</keyword>
<dbReference type="RefSeq" id="WP_061177012.1">
    <property type="nucleotide sequence ID" value="NZ_FCOE02000016.1"/>
</dbReference>
<dbReference type="PANTHER" id="PTHR43004:SF19">
    <property type="entry name" value="BINDING MONOOXYGENASE, PUTATIVE (JCVI)-RELATED"/>
    <property type="match status" value="1"/>
</dbReference>
<keyword evidence="2" id="KW-0285">Flavoprotein</keyword>
<dbReference type="PRINTS" id="PR00420">
    <property type="entry name" value="RNGMNOXGNASE"/>
</dbReference>
<gene>
    <name evidence="5" type="ORF">AWB80_04640</name>
</gene>
<comment type="cofactor">
    <cofactor evidence="1">
        <name>FAD</name>
        <dbReference type="ChEBI" id="CHEBI:57692"/>
    </cofactor>
</comment>
<feature type="domain" description="FAD-binding" evidence="4">
    <location>
        <begin position="5"/>
        <end position="352"/>
    </location>
</feature>
<evidence type="ECO:0000256" key="2">
    <source>
        <dbReference type="ARBA" id="ARBA00022630"/>
    </source>
</evidence>
<dbReference type="STRING" id="1777141.AWB80_04640"/>
<dbReference type="AlphaFoldDB" id="A0A158C597"/>
<dbReference type="Pfam" id="PF01494">
    <property type="entry name" value="FAD_binding_3"/>
    <property type="match status" value="1"/>
</dbReference>
<evidence type="ECO:0000313" key="6">
    <source>
        <dbReference type="Proteomes" id="UP000054911"/>
    </source>
</evidence>
<dbReference type="InterPro" id="IPR050641">
    <property type="entry name" value="RIFMO-like"/>
</dbReference>
<dbReference type="Gene3D" id="3.40.30.120">
    <property type="match status" value="1"/>
</dbReference>
<dbReference type="Proteomes" id="UP000054911">
    <property type="component" value="Unassembled WGS sequence"/>
</dbReference>
<dbReference type="GO" id="GO:0016709">
    <property type="term" value="F:oxidoreductase activity, acting on paired donors, with incorporation or reduction of molecular oxygen, NAD(P)H as one donor, and incorporation of one atom of oxygen"/>
    <property type="evidence" value="ECO:0007669"/>
    <property type="project" value="UniProtKB-ARBA"/>
</dbReference>
<evidence type="ECO:0000313" key="5">
    <source>
        <dbReference type="EMBL" id="SAK77483.1"/>
    </source>
</evidence>
<name>A0A158C597_9BURK</name>
<evidence type="ECO:0000256" key="1">
    <source>
        <dbReference type="ARBA" id="ARBA00001974"/>
    </source>
</evidence>
<sequence>MFDTTDVLIAGAGPVGLMLAAELRRDGVKVRVIDAHDERVFFVKALGVTARTLEIFEDLGIVREAIDAGVWLSGADTFQDGAPAFSAEIQREGLPYGALALAQFETERILEAALARNGGHVEYGATLADFTVSADFIDARIQDACGESRTIRCRWLVGCDGARSTVRRQLNVAYEGDQYPQTFMLADVDVEWNLPRGRMYRFNVTGEGGAGSTTLAALPVRGSARRYRLSMVLLADDAARHTLNSTPDFAEIERIMLPILPKGTRLSSMRWSSVYRVSHRIAQHYSHGRVFLAGDAAHIHPPVGGQGMNTGLQDAHNLAWKLALVARGVASEALLDSYETERRPVGLDVVEATSRALNTVLAHGEIKPAMRETQLLVGYRGSSAIVADECADMAAELPAPGDRVPEVGGLVQAFVGHAQRLQEHLGRGHHTLVGYIDDDADGARVAAFDAVVDAWRGALGTAASAVLIVSPKLAHAASFEPAREAYRTLSDDAGAFADAFGAKNGMAWAVRPDGHIGFRSALCASDSLVAWLRSALHGDHMGLNLSIDRP</sequence>
<keyword evidence="6" id="KW-1185">Reference proteome</keyword>
<dbReference type="GO" id="GO:0071949">
    <property type="term" value="F:FAD binding"/>
    <property type="evidence" value="ECO:0007669"/>
    <property type="project" value="InterPro"/>
</dbReference>
<dbReference type="EMBL" id="FCOE02000016">
    <property type="protein sequence ID" value="SAK77483.1"/>
    <property type="molecule type" value="Genomic_DNA"/>
</dbReference>
<comment type="caution">
    <text evidence="5">The sequence shown here is derived from an EMBL/GenBank/DDBJ whole genome shotgun (WGS) entry which is preliminary data.</text>
</comment>
<organism evidence="5 6">
    <name type="scientific">Caballeronia pedi</name>
    <dbReference type="NCBI Taxonomy" id="1777141"/>
    <lineage>
        <taxon>Bacteria</taxon>
        <taxon>Pseudomonadati</taxon>
        <taxon>Pseudomonadota</taxon>
        <taxon>Betaproteobacteria</taxon>
        <taxon>Burkholderiales</taxon>
        <taxon>Burkholderiaceae</taxon>
        <taxon>Caballeronia</taxon>
    </lineage>
</organism>
<dbReference type="Gene3D" id="3.30.70.2450">
    <property type="match status" value="1"/>
</dbReference>
<dbReference type="InterPro" id="IPR036188">
    <property type="entry name" value="FAD/NAD-bd_sf"/>
</dbReference>
<dbReference type="SUPFAM" id="SSF51905">
    <property type="entry name" value="FAD/NAD(P)-binding domain"/>
    <property type="match status" value="1"/>
</dbReference>
<dbReference type="PANTHER" id="PTHR43004">
    <property type="entry name" value="TRK SYSTEM POTASSIUM UPTAKE PROTEIN"/>
    <property type="match status" value="1"/>
</dbReference>
<dbReference type="OrthoDB" id="3443359at2"/>
<protein>
    <submittedName>
        <fullName evidence="5">Monooxygenase FAD-binding protein</fullName>
    </submittedName>
</protein>
<evidence type="ECO:0000256" key="3">
    <source>
        <dbReference type="ARBA" id="ARBA00022827"/>
    </source>
</evidence>
<accession>A0A158C597</accession>
<keyword evidence="5" id="KW-0503">Monooxygenase</keyword>
<dbReference type="Gene3D" id="3.50.50.60">
    <property type="entry name" value="FAD/NAD(P)-binding domain"/>
    <property type="match status" value="1"/>
</dbReference>